<sequence length="51" mass="5789">NSAYLQKSKLHFEKTIVTSLGEVRMMFINLMELRETCKQIDASSSGILRGL</sequence>
<name>A0A1X7UCN3_AMPQE</name>
<accession>A0A1X7UCN3</accession>
<proteinExistence type="predicted"/>
<dbReference type="InParanoid" id="A0A1X7UCN3"/>
<evidence type="ECO:0000313" key="1">
    <source>
        <dbReference type="EnsemblMetazoa" id="Aqu2.1.25414_001"/>
    </source>
</evidence>
<dbReference type="AlphaFoldDB" id="A0A1X7UCN3"/>
<reference evidence="1" key="1">
    <citation type="submission" date="2017-05" db="UniProtKB">
        <authorList>
            <consortium name="EnsemblMetazoa"/>
        </authorList>
    </citation>
    <scope>IDENTIFICATION</scope>
</reference>
<dbReference type="EnsemblMetazoa" id="Aqu2.1.25414_001">
    <property type="protein sequence ID" value="Aqu2.1.25414_001"/>
    <property type="gene ID" value="Aqu2.1.25414"/>
</dbReference>
<organism evidence="1">
    <name type="scientific">Amphimedon queenslandica</name>
    <name type="common">Sponge</name>
    <dbReference type="NCBI Taxonomy" id="400682"/>
    <lineage>
        <taxon>Eukaryota</taxon>
        <taxon>Metazoa</taxon>
        <taxon>Porifera</taxon>
        <taxon>Demospongiae</taxon>
        <taxon>Heteroscleromorpha</taxon>
        <taxon>Haplosclerida</taxon>
        <taxon>Niphatidae</taxon>
        <taxon>Amphimedon</taxon>
    </lineage>
</organism>
<protein>
    <submittedName>
        <fullName evidence="1">Uncharacterized protein</fullName>
    </submittedName>
</protein>